<reference evidence="4" key="3">
    <citation type="submission" date="2022-10" db="EMBL/GenBank/DDBJ databases">
        <title>Human gut microbiome strain richness.</title>
        <authorList>
            <person name="Chen-Liaw A."/>
        </authorList>
    </citation>
    <scope>NUCLEOTIDE SEQUENCE</scope>
    <source>
        <strain evidence="4">1001713st2_A4_1001713B170214_170313</strain>
    </source>
</reference>
<feature type="chain" id="PRO_5044056499" evidence="1">
    <location>
        <begin position="24"/>
        <end position="121"/>
    </location>
</feature>
<reference evidence="5 6" key="1">
    <citation type="submission" date="2018-08" db="EMBL/GenBank/DDBJ databases">
        <title>A genome reference for cultivated species of the human gut microbiota.</title>
        <authorList>
            <person name="Zou Y."/>
            <person name="Xue W."/>
            <person name="Luo G."/>
        </authorList>
    </citation>
    <scope>NUCLEOTIDE SEQUENCE [LARGE SCALE GENOMIC DNA]</scope>
    <source>
        <strain evidence="5 6">TM04-30</strain>
    </source>
</reference>
<evidence type="ECO:0000256" key="1">
    <source>
        <dbReference type="SAM" id="SignalP"/>
    </source>
</evidence>
<dbReference type="Proteomes" id="UP000462376">
    <property type="component" value="Unassembled WGS sequence"/>
</dbReference>
<dbReference type="EMBL" id="WCUV01000021">
    <property type="protein sequence ID" value="KAB4086948.1"/>
    <property type="molecule type" value="Genomic_DNA"/>
</dbReference>
<organism evidence="2 7">
    <name type="scientific">Bacteroides uniformis</name>
    <dbReference type="NCBI Taxonomy" id="820"/>
    <lineage>
        <taxon>Bacteria</taxon>
        <taxon>Pseudomonadati</taxon>
        <taxon>Bacteroidota</taxon>
        <taxon>Bacteroidia</taxon>
        <taxon>Bacteroidales</taxon>
        <taxon>Bacteroidaceae</taxon>
        <taxon>Bacteroides</taxon>
    </lineage>
</organism>
<dbReference type="EMBL" id="WCTL01000016">
    <property type="protein sequence ID" value="KAB4233537.1"/>
    <property type="molecule type" value="Genomic_DNA"/>
</dbReference>
<dbReference type="Proteomes" id="UP000432488">
    <property type="component" value="Unassembled WGS sequence"/>
</dbReference>
<evidence type="ECO:0000313" key="5">
    <source>
        <dbReference type="EMBL" id="RGJ89456.1"/>
    </source>
</evidence>
<proteinExistence type="predicted"/>
<dbReference type="AlphaFoldDB" id="A0A139K2H5"/>
<protein>
    <submittedName>
        <fullName evidence="2">Uncharacterized protein</fullName>
    </submittedName>
</protein>
<evidence type="ECO:0000313" key="2">
    <source>
        <dbReference type="EMBL" id="KAB4086948.1"/>
    </source>
</evidence>
<reference evidence="7 8" key="2">
    <citation type="journal article" date="2019" name="Nat. Med.">
        <title>A library of human gut bacterial isolates paired with longitudinal multiomics data enables mechanistic microbiome research.</title>
        <authorList>
            <person name="Poyet M."/>
            <person name="Groussin M."/>
            <person name="Gibbons S.M."/>
            <person name="Avila-Pacheco J."/>
            <person name="Jiang X."/>
            <person name="Kearney S.M."/>
            <person name="Perrotta A.R."/>
            <person name="Berdy B."/>
            <person name="Zhao S."/>
            <person name="Lieberman T.D."/>
            <person name="Swanson P.K."/>
            <person name="Smith M."/>
            <person name="Roesemann S."/>
            <person name="Alexander J.E."/>
            <person name="Rich S.A."/>
            <person name="Livny J."/>
            <person name="Vlamakis H."/>
            <person name="Clish C."/>
            <person name="Bullock K."/>
            <person name="Deik A."/>
            <person name="Scott J."/>
            <person name="Pierce K.A."/>
            <person name="Xavier R.J."/>
            <person name="Alm E.J."/>
        </authorList>
    </citation>
    <scope>NUCLEOTIDE SEQUENCE [LARGE SCALE GENOMIC DNA]</scope>
    <source>
        <strain evidence="2 7">BIOML-A42</strain>
        <strain evidence="3 8">BIOML-A5</strain>
    </source>
</reference>
<accession>A0A139K2H5</accession>
<gene>
    <name evidence="5" type="ORF">DXD40_18045</name>
    <name evidence="3" type="ORF">GAP47_16030</name>
    <name evidence="2" type="ORF">GAQ56_20855</name>
    <name evidence="4" type="ORF">POZ24_08805</name>
</gene>
<evidence type="ECO:0000313" key="4">
    <source>
        <dbReference type="EMBL" id="MDC1880128.1"/>
    </source>
</evidence>
<dbReference type="Proteomes" id="UP000260844">
    <property type="component" value="Unassembled WGS sequence"/>
</dbReference>
<sequence>MKNFIFAMCGFLMMSLVSLSVQASSVESPKCEYVNPSVDVGLPDIQFITLETAPADCVVLTMTHPMFLVANNPAMMCSIKEGMAIQGVRINVPKCPFRYIYKSKHCTHYSYTAYSKLITPY</sequence>
<evidence type="ECO:0000313" key="8">
    <source>
        <dbReference type="Proteomes" id="UP000462376"/>
    </source>
</evidence>
<evidence type="ECO:0000313" key="3">
    <source>
        <dbReference type="EMBL" id="KAB4233537.1"/>
    </source>
</evidence>
<dbReference type="EMBL" id="JAQNSG010000006">
    <property type="protein sequence ID" value="MDC1880128.1"/>
    <property type="molecule type" value="Genomic_DNA"/>
</dbReference>
<feature type="signal peptide" evidence="1">
    <location>
        <begin position="1"/>
        <end position="23"/>
    </location>
</feature>
<dbReference type="EMBL" id="QSPV01000023">
    <property type="protein sequence ID" value="RGJ89456.1"/>
    <property type="molecule type" value="Genomic_DNA"/>
</dbReference>
<evidence type="ECO:0000313" key="6">
    <source>
        <dbReference type="Proteomes" id="UP000260844"/>
    </source>
</evidence>
<dbReference type="RefSeq" id="WP_022400899.1">
    <property type="nucleotide sequence ID" value="NZ_CACRTC010000007.1"/>
</dbReference>
<keyword evidence="1" id="KW-0732">Signal</keyword>
<evidence type="ECO:0000313" key="7">
    <source>
        <dbReference type="Proteomes" id="UP000432488"/>
    </source>
</evidence>
<dbReference type="Proteomes" id="UP001213309">
    <property type="component" value="Unassembled WGS sequence"/>
</dbReference>
<name>A0A139K2H5_BACUN</name>
<comment type="caution">
    <text evidence="2">The sequence shown here is derived from an EMBL/GenBank/DDBJ whole genome shotgun (WGS) entry which is preliminary data.</text>
</comment>